<reference evidence="3" key="1">
    <citation type="submission" date="2019-05" db="EMBL/GenBank/DDBJ databases">
        <title>Genome sequence and methylation pattern of the halophilic Archaeon Natrinema versiforme BOL5-4.</title>
        <authorList>
            <person name="DasSarma P."/>
            <person name="Anton B.P."/>
            <person name="DasSarma S.L."/>
            <person name="Martinez F.L."/>
            <person name="Guzman D."/>
            <person name="Roberts R.J."/>
            <person name="DasSarma S."/>
        </authorList>
    </citation>
    <scope>NUCLEOTIDE SEQUENCE [LARGE SCALE GENOMIC DNA]</scope>
    <source>
        <strain evidence="3">BOL5-4</strain>
    </source>
</reference>
<dbReference type="OrthoDB" id="177635at2157"/>
<evidence type="ECO:0000313" key="2">
    <source>
        <dbReference type="EMBL" id="QCS44330.1"/>
    </source>
</evidence>
<dbReference type="EMBL" id="CP040330">
    <property type="protein sequence ID" value="QCS44330.1"/>
    <property type="molecule type" value="Genomic_DNA"/>
</dbReference>
<dbReference type="Proteomes" id="UP000302218">
    <property type="component" value="Chromosome"/>
</dbReference>
<evidence type="ECO:0000313" key="3">
    <source>
        <dbReference type="Proteomes" id="UP000302218"/>
    </source>
</evidence>
<sequence length="129" mass="14064">MNERRNRRLSAVVGVFLVLVAAALLLLSRPLLEAPMEFGQAIVFGLAGVFDIVAATDTRLTDRWAWYQWSGLGNILLGLAFPLSFVDTGGLLLLVVTVVGGLSLVMTGVDMLVYHGEYTREDRLDRNGA</sequence>
<feature type="transmembrane region" description="Helical" evidence="1">
    <location>
        <begin position="91"/>
        <end position="114"/>
    </location>
</feature>
<feature type="transmembrane region" description="Helical" evidence="1">
    <location>
        <begin position="66"/>
        <end position="85"/>
    </location>
</feature>
<keyword evidence="1" id="KW-1133">Transmembrane helix</keyword>
<keyword evidence="1" id="KW-0812">Transmembrane</keyword>
<feature type="transmembrane region" description="Helical" evidence="1">
    <location>
        <begin position="38"/>
        <end position="54"/>
    </location>
</feature>
<evidence type="ECO:0000256" key="1">
    <source>
        <dbReference type="SAM" id="Phobius"/>
    </source>
</evidence>
<feature type="transmembrane region" description="Helical" evidence="1">
    <location>
        <begin position="12"/>
        <end position="32"/>
    </location>
</feature>
<dbReference type="InterPro" id="IPR058307">
    <property type="entry name" value="DUF7994"/>
</dbReference>
<gene>
    <name evidence="2" type="ORF">FEJ81_12560</name>
</gene>
<organism evidence="2 3">
    <name type="scientific">Natrinema versiforme</name>
    <dbReference type="NCBI Taxonomy" id="88724"/>
    <lineage>
        <taxon>Archaea</taxon>
        <taxon>Methanobacteriati</taxon>
        <taxon>Methanobacteriota</taxon>
        <taxon>Stenosarchaea group</taxon>
        <taxon>Halobacteria</taxon>
        <taxon>Halobacteriales</taxon>
        <taxon>Natrialbaceae</taxon>
        <taxon>Natrinema</taxon>
    </lineage>
</organism>
<dbReference type="KEGG" id="nvr:FEJ81_12560"/>
<protein>
    <submittedName>
        <fullName evidence="2">Uncharacterized protein</fullName>
    </submittedName>
</protein>
<accession>A0A4P8WLF8</accession>
<dbReference type="Pfam" id="PF25957">
    <property type="entry name" value="DUF7994"/>
    <property type="match status" value="1"/>
</dbReference>
<proteinExistence type="predicted"/>
<name>A0A4P8WLF8_9EURY</name>
<dbReference type="AlphaFoldDB" id="A0A4P8WLF8"/>
<keyword evidence="1" id="KW-0472">Membrane</keyword>